<dbReference type="AlphaFoldDB" id="A0A1M6QCZ7"/>
<evidence type="ECO:0000256" key="5">
    <source>
        <dbReference type="ARBA" id="ARBA00023163"/>
    </source>
</evidence>
<protein>
    <submittedName>
        <fullName evidence="9">RNA polymerase sigma-70 factor, ECF subfamily</fullName>
    </submittedName>
</protein>
<accession>A0A1M6QCZ7</accession>
<feature type="compositionally biased region" description="Low complexity" evidence="6">
    <location>
        <begin position="10"/>
        <end position="20"/>
    </location>
</feature>
<dbReference type="EMBL" id="FQZK01000015">
    <property type="protein sequence ID" value="SHK18184.1"/>
    <property type="molecule type" value="Genomic_DNA"/>
</dbReference>
<comment type="similarity">
    <text evidence="1">Belongs to the sigma-70 factor family. ECF subfamily.</text>
</comment>
<organism evidence="9 10">
    <name type="scientific">Nocardiopsis flavescens</name>
    <dbReference type="NCBI Taxonomy" id="758803"/>
    <lineage>
        <taxon>Bacteria</taxon>
        <taxon>Bacillati</taxon>
        <taxon>Actinomycetota</taxon>
        <taxon>Actinomycetes</taxon>
        <taxon>Streptosporangiales</taxon>
        <taxon>Nocardiopsidaceae</taxon>
        <taxon>Nocardiopsis</taxon>
    </lineage>
</organism>
<dbReference type="Gene3D" id="1.10.1740.10">
    <property type="match status" value="1"/>
</dbReference>
<evidence type="ECO:0000259" key="7">
    <source>
        <dbReference type="Pfam" id="PF04542"/>
    </source>
</evidence>
<dbReference type="GO" id="GO:0006352">
    <property type="term" value="P:DNA-templated transcription initiation"/>
    <property type="evidence" value="ECO:0007669"/>
    <property type="project" value="InterPro"/>
</dbReference>
<keyword evidence="4" id="KW-0238">DNA-binding</keyword>
<sequence>MSGERHGDDAAPSAPEAPVPETVLVERARSGDDAAFEMLLHRYQDTVYRIALRILRDPGDARDAAQEALITAWRKLPELRDPAVFGPWLKRIAGRRALNLLRARTDTEPIDERTDPGSREAGPAAEALAGDLRGALSQALAGLPPAQRTCWVLREMEGWGYEEIAEVVDATPTAVRGRIHRARAHLVKALAPWR</sequence>
<dbReference type="SUPFAM" id="SSF88946">
    <property type="entry name" value="Sigma2 domain of RNA polymerase sigma factors"/>
    <property type="match status" value="1"/>
</dbReference>
<dbReference type="PANTHER" id="PTHR43133:SF8">
    <property type="entry name" value="RNA POLYMERASE SIGMA FACTOR HI_1459-RELATED"/>
    <property type="match status" value="1"/>
</dbReference>
<dbReference type="SUPFAM" id="SSF88659">
    <property type="entry name" value="Sigma3 and sigma4 domains of RNA polymerase sigma factors"/>
    <property type="match status" value="1"/>
</dbReference>
<evidence type="ECO:0000259" key="8">
    <source>
        <dbReference type="Pfam" id="PF08281"/>
    </source>
</evidence>
<dbReference type="Proteomes" id="UP000184452">
    <property type="component" value="Unassembled WGS sequence"/>
</dbReference>
<feature type="domain" description="RNA polymerase sigma-70 region 2" evidence="7">
    <location>
        <begin position="39"/>
        <end position="105"/>
    </location>
</feature>
<evidence type="ECO:0000256" key="4">
    <source>
        <dbReference type="ARBA" id="ARBA00023125"/>
    </source>
</evidence>
<proteinExistence type="inferred from homology"/>
<gene>
    <name evidence="9" type="ORF">SAMN05421803_11512</name>
</gene>
<dbReference type="InterPro" id="IPR013249">
    <property type="entry name" value="RNA_pol_sigma70_r4_t2"/>
</dbReference>
<dbReference type="InterPro" id="IPR013325">
    <property type="entry name" value="RNA_pol_sigma_r2"/>
</dbReference>
<dbReference type="PANTHER" id="PTHR43133">
    <property type="entry name" value="RNA POLYMERASE ECF-TYPE SIGMA FACTO"/>
    <property type="match status" value="1"/>
</dbReference>
<dbReference type="Gene3D" id="1.10.10.10">
    <property type="entry name" value="Winged helix-like DNA-binding domain superfamily/Winged helix DNA-binding domain"/>
    <property type="match status" value="1"/>
</dbReference>
<evidence type="ECO:0000256" key="3">
    <source>
        <dbReference type="ARBA" id="ARBA00023082"/>
    </source>
</evidence>
<evidence type="ECO:0000256" key="6">
    <source>
        <dbReference type="SAM" id="MobiDB-lite"/>
    </source>
</evidence>
<keyword evidence="2" id="KW-0805">Transcription regulation</keyword>
<evidence type="ECO:0000256" key="1">
    <source>
        <dbReference type="ARBA" id="ARBA00010641"/>
    </source>
</evidence>
<keyword evidence="3" id="KW-0731">Sigma factor</keyword>
<evidence type="ECO:0000313" key="9">
    <source>
        <dbReference type="EMBL" id="SHK18184.1"/>
    </source>
</evidence>
<dbReference type="GO" id="GO:0003677">
    <property type="term" value="F:DNA binding"/>
    <property type="evidence" value="ECO:0007669"/>
    <property type="project" value="UniProtKB-KW"/>
</dbReference>
<dbReference type="InterPro" id="IPR007627">
    <property type="entry name" value="RNA_pol_sigma70_r2"/>
</dbReference>
<dbReference type="Pfam" id="PF04542">
    <property type="entry name" value="Sigma70_r2"/>
    <property type="match status" value="1"/>
</dbReference>
<dbReference type="CDD" id="cd06171">
    <property type="entry name" value="Sigma70_r4"/>
    <property type="match status" value="1"/>
</dbReference>
<dbReference type="InterPro" id="IPR039425">
    <property type="entry name" value="RNA_pol_sigma-70-like"/>
</dbReference>
<evidence type="ECO:0000256" key="2">
    <source>
        <dbReference type="ARBA" id="ARBA00023015"/>
    </source>
</evidence>
<keyword evidence="10" id="KW-1185">Reference proteome</keyword>
<dbReference type="STRING" id="758803.SAMN05421803_11512"/>
<dbReference type="InterPro" id="IPR013324">
    <property type="entry name" value="RNA_pol_sigma_r3/r4-like"/>
</dbReference>
<feature type="region of interest" description="Disordered" evidence="6">
    <location>
        <begin position="1"/>
        <end position="20"/>
    </location>
</feature>
<dbReference type="InterPro" id="IPR036388">
    <property type="entry name" value="WH-like_DNA-bd_sf"/>
</dbReference>
<dbReference type="GO" id="GO:0016987">
    <property type="term" value="F:sigma factor activity"/>
    <property type="evidence" value="ECO:0007669"/>
    <property type="project" value="UniProtKB-KW"/>
</dbReference>
<feature type="domain" description="RNA polymerase sigma factor 70 region 4 type 2" evidence="8">
    <location>
        <begin position="134"/>
        <end position="186"/>
    </location>
</feature>
<evidence type="ECO:0000313" key="10">
    <source>
        <dbReference type="Proteomes" id="UP000184452"/>
    </source>
</evidence>
<dbReference type="InterPro" id="IPR014284">
    <property type="entry name" value="RNA_pol_sigma-70_dom"/>
</dbReference>
<dbReference type="Pfam" id="PF08281">
    <property type="entry name" value="Sigma70_r4_2"/>
    <property type="match status" value="1"/>
</dbReference>
<keyword evidence="5" id="KW-0804">Transcription</keyword>
<name>A0A1M6QCZ7_9ACTN</name>
<reference evidence="9 10" key="1">
    <citation type="submission" date="2016-11" db="EMBL/GenBank/DDBJ databases">
        <authorList>
            <person name="Jaros S."/>
            <person name="Januszkiewicz K."/>
            <person name="Wedrychowicz H."/>
        </authorList>
    </citation>
    <scope>NUCLEOTIDE SEQUENCE [LARGE SCALE GENOMIC DNA]</scope>
    <source>
        <strain evidence="9 10">CGMCC 4.5723</strain>
    </source>
</reference>
<dbReference type="NCBIfam" id="TIGR02937">
    <property type="entry name" value="sigma70-ECF"/>
    <property type="match status" value="1"/>
</dbReference>